<feature type="domain" description="Aldehyde dehydrogenase" evidence="3">
    <location>
        <begin position="95"/>
        <end position="348"/>
    </location>
</feature>
<name>A0AAV0H9T8_9ROSI</name>
<dbReference type="GO" id="GO:0006081">
    <property type="term" value="P:aldehyde metabolic process"/>
    <property type="evidence" value="ECO:0007669"/>
    <property type="project" value="InterPro"/>
</dbReference>
<dbReference type="FunFam" id="3.40.309.10:FF:000003">
    <property type="entry name" value="Aldehyde dehydrogenase"/>
    <property type="match status" value="1"/>
</dbReference>
<dbReference type="AlphaFoldDB" id="A0AAV0H9T8"/>
<evidence type="ECO:0000313" key="5">
    <source>
        <dbReference type="Proteomes" id="UP001154282"/>
    </source>
</evidence>
<comment type="similarity">
    <text evidence="1">Belongs to the aldehyde dehydrogenase family.</text>
</comment>
<dbReference type="Proteomes" id="UP001154282">
    <property type="component" value="Unassembled WGS sequence"/>
</dbReference>
<dbReference type="InterPro" id="IPR016163">
    <property type="entry name" value="Ald_DH_C"/>
</dbReference>
<evidence type="ECO:0000313" key="4">
    <source>
        <dbReference type="EMBL" id="CAI0382051.1"/>
    </source>
</evidence>
<sequence>MKMERVDKELAELRHTFRSGKTRSLAWRETQLKALLDLVHDHQETLFDALHHDLGKHPVESFRDEIGVVKKSATHSLAHLKNWMKPRTFSQFPPAFAGSKAVGRIVLAAAAQHLTPVTLELGGKCPAIVDLTSISSRYDTQIVAKRIVGGKWGPCSGQACIGVDYLLVEEKHAQFLIDLLKKYIRRFYGEHPKESNSICRIVNRRNFERVQRLLKDPAVSASIVAGGFIDEERQFIDPTILLNPPLDSELMTEEIFGPLLPVITLNDIGESIEFINSGPKPLTIYPFTKDEKLKKMIVSETSSGGVTFNDTMVQFLCDSMPFGGVGESGLGRYHGKYSFDTFSHEKAVMERGFYPELEPRYPPWNSFKLKFIQLAYNFDYFGLGLLLMGLKKH</sequence>
<organism evidence="4 5">
    <name type="scientific">Linum tenue</name>
    <dbReference type="NCBI Taxonomy" id="586396"/>
    <lineage>
        <taxon>Eukaryota</taxon>
        <taxon>Viridiplantae</taxon>
        <taxon>Streptophyta</taxon>
        <taxon>Embryophyta</taxon>
        <taxon>Tracheophyta</taxon>
        <taxon>Spermatophyta</taxon>
        <taxon>Magnoliopsida</taxon>
        <taxon>eudicotyledons</taxon>
        <taxon>Gunneridae</taxon>
        <taxon>Pentapetalae</taxon>
        <taxon>rosids</taxon>
        <taxon>fabids</taxon>
        <taxon>Malpighiales</taxon>
        <taxon>Linaceae</taxon>
        <taxon>Linum</taxon>
    </lineage>
</organism>
<dbReference type="InterPro" id="IPR016162">
    <property type="entry name" value="Ald_DH_N"/>
</dbReference>
<dbReference type="InterPro" id="IPR012394">
    <property type="entry name" value="Aldehyde_DH_NAD(P)"/>
</dbReference>
<evidence type="ECO:0000259" key="3">
    <source>
        <dbReference type="Pfam" id="PF00171"/>
    </source>
</evidence>
<dbReference type="InterPro" id="IPR015590">
    <property type="entry name" value="Aldehyde_DH_dom"/>
</dbReference>
<keyword evidence="2" id="KW-0560">Oxidoreductase</keyword>
<dbReference type="InterPro" id="IPR016161">
    <property type="entry name" value="Ald_DH/histidinol_DH"/>
</dbReference>
<dbReference type="Pfam" id="PF00171">
    <property type="entry name" value="Aldedh"/>
    <property type="match status" value="1"/>
</dbReference>
<keyword evidence="5" id="KW-1185">Reference proteome</keyword>
<evidence type="ECO:0000256" key="1">
    <source>
        <dbReference type="ARBA" id="ARBA00009986"/>
    </source>
</evidence>
<proteinExistence type="inferred from homology"/>
<dbReference type="EMBL" id="CAMGYJ010000002">
    <property type="protein sequence ID" value="CAI0382051.1"/>
    <property type="molecule type" value="Genomic_DNA"/>
</dbReference>
<dbReference type="GO" id="GO:0004029">
    <property type="term" value="F:aldehyde dehydrogenase (NAD+) activity"/>
    <property type="evidence" value="ECO:0007669"/>
    <property type="project" value="TreeGrafter"/>
</dbReference>
<evidence type="ECO:0000256" key="2">
    <source>
        <dbReference type="ARBA" id="ARBA00023002"/>
    </source>
</evidence>
<dbReference type="Gene3D" id="3.40.309.10">
    <property type="entry name" value="Aldehyde Dehydrogenase, Chain A, domain 2"/>
    <property type="match status" value="1"/>
</dbReference>
<dbReference type="SUPFAM" id="SSF53720">
    <property type="entry name" value="ALDH-like"/>
    <property type="match status" value="1"/>
</dbReference>
<accession>A0AAV0H9T8</accession>
<dbReference type="PANTHER" id="PTHR43570:SF17">
    <property type="entry name" value="ALDEHYDE DEHYDROGENASE FAMILY 3 MEMBER F1"/>
    <property type="match status" value="1"/>
</dbReference>
<dbReference type="Gene3D" id="3.40.605.10">
    <property type="entry name" value="Aldehyde Dehydrogenase, Chain A, domain 1"/>
    <property type="match status" value="2"/>
</dbReference>
<dbReference type="PANTHER" id="PTHR43570">
    <property type="entry name" value="ALDEHYDE DEHYDROGENASE"/>
    <property type="match status" value="1"/>
</dbReference>
<comment type="caution">
    <text evidence="4">The sequence shown here is derived from an EMBL/GenBank/DDBJ whole genome shotgun (WGS) entry which is preliminary data.</text>
</comment>
<dbReference type="GO" id="GO:0005737">
    <property type="term" value="C:cytoplasm"/>
    <property type="evidence" value="ECO:0007669"/>
    <property type="project" value="TreeGrafter"/>
</dbReference>
<protein>
    <recommendedName>
        <fullName evidence="3">Aldehyde dehydrogenase domain-containing protein</fullName>
    </recommendedName>
</protein>
<reference evidence="4" key="1">
    <citation type="submission" date="2022-08" db="EMBL/GenBank/DDBJ databases">
        <authorList>
            <person name="Gutierrez-Valencia J."/>
        </authorList>
    </citation>
    <scope>NUCLEOTIDE SEQUENCE</scope>
</reference>
<gene>
    <name evidence="4" type="ORF">LITE_LOCUS3404</name>
</gene>